<reference evidence="3 4" key="1">
    <citation type="submission" date="2016-10" db="EMBL/GenBank/DDBJ databases">
        <title>Comparative genome analysis of multiple Pseudomonas spp. focuses on biocontrol and plant growth promoting traits.</title>
        <authorList>
            <person name="Tao X.-Y."/>
            <person name="Taylor C.G."/>
        </authorList>
    </citation>
    <scope>NUCLEOTIDE SEQUENCE [LARGE SCALE GENOMIC DNA]</scope>
    <source>
        <strain evidence="3 4">24D3</strain>
    </source>
</reference>
<feature type="transmembrane region" description="Helical" evidence="2">
    <location>
        <begin position="369"/>
        <end position="388"/>
    </location>
</feature>
<keyword evidence="2" id="KW-1133">Transmembrane helix</keyword>
<dbReference type="RefSeq" id="WP_123528965.1">
    <property type="nucleotide sequence ID" value="NZ_MOBU01000001.1"/>
</dbReference>
<name>A0A423LVL2_PSEFL</name>
<protein>
    <submittedName>
        <fullName evidence="3">Uncharacterized protein</fullName>
    </submittedName>
</protein>
<keyword evidence="2" id="KW-0812">Transmembrane</keyword>
<sequence>MAKSFAYTSQWGGYSDKVTAKQVERRRLNEFNGQPTGQSFYSSHKPGSRKPVKHVMKGDTSFFAYINSEGTCGGVGGESLNHQLFKEALLTIETTRLSLIFNSGTRAQRQENITVQFTHAESEKRLVTAAQGHRCVDVYLKFETDSHIGRKWEGELHLEVRSTHAVDAEKQTELRALSVPVVEVDIPEIFIYKFSDERTTDEREAAHKMFIKNVLEGPKGFLKCVVLSNPSSKPYLEEQVVLLQKTLNEQRIKSAELEGTCTELSQRLEVANNALSVSEANGVTLQAQLRALNDRHTMTSRQFITANNTLGETEAAYLQSRAEISQLTETLEKRTDEQKNTLEAFNKLKVAFNALAQQKQRYVVRSRRLGIALACLLIIGCGTAWLFASSVNMSNVFKQASGALAWF</sequence>
<dbReference type="EMBL" id="MOBU01000001">
    <property type="protein sequence ID" value="RON72356.1"/>
    <property type="molecule type" value="Genomic_DNA"/>
</dbReference>
<gene>
    <name evidence="3" type="ORF">BK671_00430</name>
</gene>
<keyword evidence="2" id="KW-0472">Membrane</keyword>
<evidence type="ECO:0000313" key="3">
    <source>
        <dbReference type="EMBL" id="RON72356.1"/>
    </source>
</evidence>
<evidence type="ECO:0000256" key="2">
    <source>
        <dbReference type="SAM" id="Phobius"/>
    </source>
</evidence>
<evidence type="ECO:0000313" key="4">
    <source>
        <dbReference type="Proteomes" id="UP000285757"/>
    </source>
</evidence>
<accession>A0A423LVL2</accession>
<comment type="caution">
    <text evidence="3">The sequence shown here is derived from an EMBL/GenBank/DDBJ whole genome shotgun (WGS) entry which is preliminary data.</text>
</comment>
<feature type="region of interest" description="Disordered" evidence="1">
    <location>
        <begin position="29"/>
        <end position="51"/>
    </location>
</feature>
<proteinExistence type="predicted"/>
<dbReference type="AlphaFoldDB" id="A0A423LVL2"/>
<evidence type="ECO:0000256" key="1">
    <source>
        <dbReference type="SAM" id="MobiDB-lite"/>
    </source>
</evidence>
<organism evidence="3 4">
    <name type="scientific">Pseudomonas fluorescens</name>
    <dbReference type="NCBI Taxonomy" id="294"/>
    <lineage>
        <taxon>Bacteria</taxon>
        <taxon>Pseudomonadati</taxon>
        <taxon>Pseudomonadota</taxon>
        <taxon>Gammaproteobacteria</taxon>
        <taxon>Pseudomonadales</taxon>
        <taxon>Pseudomonadaceae</taxon>
        <taxon>Pseudomonas</taxon>
    </lineage>
</organism>
<dbReference type="Proteomes" id="UP000285757">
    <property type="component" value="Unassembled WGS sequence"/>
</dbReference>
<feature type="compositionally biased region" description="Polar residues" evidence="1">
    <location>
        <begin position="31"/>
        <end position="42"/>
    </location>
</feature>